<reference evidence="1 2" key="1">
    <citation type="submission" date="2016-04" db="EMBL/GenBank/DDBJ databases">
        <title>Complete genome sequence of Bacillus oceanisediminis strain 2691.</title>
        <authorList>
            <person name="Jeong H."/>
            <person name="Kim H.J."/>
            <person name="Lee D.-W."/>
        </authorList>
    </citation>
    <scope>NUCLEOTIDE SEQUENCE [LARGE SCALE GENOMIC DNA]</scope>
    <source>
        <strain evidence="1 2">2691</strain>
        <plasmid evidence="2">pbo1</plasmid>
    </source>
</reference>
<dbReference type="EMBL" id="CP015507">
    <property type="protein sequence ID" value="AND43146.1"/>
    <property type="molecule type" value="Genomic_DNA"/>
</dbReference>
<keyword evidence="1" id="KW-0614">Plasmid</keyword>
<geneLocation type="plasmid" evidence="2">
    <name>pbo1</name>
</geneLocation>
<proteinExistence type="predicted"/>
<dbReference type="Pfam" id="PF24741">
    <property type="entry name" value="AlkZ-rel"/>
    <property type="match status" value="1"/>
</dbReference>
<evidence type="ECO:0000313" key="2">
    <source>
        <dbReference type="Proteomes" id="UP000077856"/>
    </source>
</evidence>
<evidence type="ECO:0000313" key="1">
    <source>
        <dbReference type="EMBL" id="AND43146.1"/>
    </source>
</evidence>
<dbReference type="RefSeq" id="WP_019379602.1">
    <property type="nucleotide sequence ID" value="NZ_CP015507.1"/>
</dbReference>
<dbReference type="InterPro" id="IPR056298">
    <property type="entry name" value="AlkZ-rel"/>
</dbReference>
<dbReference type="Proteomes" id="UP000077856">
    <property type="component" value="Plasmid pBO1"/>
</dbReference>
<dbReference type="KEGG" id="bon:A361_28705"/>
<sequence length="224" mass="25847">MVNYNVRTYEEAINVIKELGILPLAPIIPGFPSLNTITLEKYWHSDTEFDPWTWRTKFSADGVAGYGKFIKKKSVLISLEFLPYIKRILGHSEPVEERYDNGNITKEAFDIYKIISQEEGIDTRALRKKAGLKDRDKKRLFDNAMLELQGSMDIVISGIQDKVNEDGEKNGWSSTAFETYDSWAMRNSVENIIKDREEAKKFLISHFKYLCSNESLKSLEKIFA</sequence>
<accession>A0A160MI64</accession>
<organism evidence="1 2">
    <name type="scientific">Cytobacillus oceanisediminis 2691</name>
    <dbReference type="NCBI Taxonomy" id="1196031"/>
    <lineage>
        <taxon>Bacteria</taxon>
        <taxon>Bacillati</taxon>
        <taxon>Bacillota</taxon>
        <taxon>Bacilli</taxon>
        <taxon>Bacillales</taxon>
        <taxon>Bacillaceae</taxon>
        <taxon>Cytobacillus</taxon>
    </lineage>
</organism>
<protein>
    <submittedName>
        <fullName evidence="1">Uncharacterized protein</fullName>
    </submittedName>
</protein>
<gene>
    <name evidence="1" type="ORF">A361_28705</name>
</gene>
<dbReference type="AlphaFoldDB" id="A0A160MI64"/>
<name>A0A160MI64_9BACI</name>
<dbReference type="eggNOG" id="ENOG5032ZBY">
    <property type="taxonomic scope" value="Bacteria"/>
</dbReference>